<dbReference type="EMBL" id="BAABWU010000001">
    <property type="protein sequence ID" value="GAA6194627.1"/>
    <property type="molecule type" value="Genomic_DNA"/>
</dbReference>
<feature type="domain" description="Chlorhexidine efflux transporter" evidence="2">
    <location>
        <begin position="2"/>
        <end position="65"/>
    </location>
</feature>
<keyword evidence="1" id="KW-1133">Transmembrane helix</keyword>
<proteinExistence type="predicted"/>
<feature type="domain" description="Chlorhexidine efflux transporter" evidence="2">
    <location>
        <begin position="73"/>
        <end position="134"/>
    </location>
</feature>
<gene>
    <name evidence="3" type="ORF">NBRC116598_00710</name>
</gene>
<accession>A0ABQ0AFH3</accession>
<feature type="transmembrane region" description="Helical" evidence="1">
    <location>
        <begin position="112"/>
        <end position="132"/>
    </location>
</feature>
<name>A0ABQ0AFH3_9RHOB</name>
<dbReference type="NCBIfam" id="NF033664">
    <property type="entry name" value="PACE_transport"/>
    <property type="match status" value="1"/>
</dbReference>
<dbReference type="RefSeq" id="WP_353396208.1">
    <property type="nucleotide sequence ID" value="NZ_BAABWU010000001.1"/>
</dbReference>
<dbReference type="InterPro" id="IPR007896">
    <property type="entry name" value="BTP_bacteria"/>
</dbReference>
<evidence type="ECO:0000313" key="3">
    <source>
        <dbReference type="EMBL" id="GAA6194627.1"/>
    </source>
</evidence>
<dbReference type="Pfam" id="PF05232">
    <property type="entry name" value="BTP"/>
    <property type="match status" value="2"/>
</dbReference>
<keyword evidence="4" id="KW-1185">Reference proteome</keyword>
<evidence type="ECO:0000256" key="1">
    <source>
        <dbReference type="SAM" id="Phobius"/>
    </source>
</evidence>
<protein>
    <submittedName>
        <fullName evidence="3">PACE efflux transporter</fullName>
    </submittedName>
</protein>
<evidence type="ECO:0000313" key="4">
    <source>
        <dbReference type="Proteomes" id="UP001441944"/>
    </source>
</evidence>
<keyword evidence="1" id="KW-0812">Transmembrane</keyword>
<comment type="caution">
    <text evidence="3">The sequence shown here is derived from an EMBL/GenBank/DDBJ whole genome shotgun (WGS) entry which is preliminary data.</text>
</comment>
<keyword evidence="1" id="KW-0472">Membrane</keyword>
<reference evidence="3 4" key="1">
    <citation type="submission" date="2024-04" db="EMBL/GenBank/DDBJ databases">
        <title>Draft genome sequence of Pseudophaeobacter arcticus NBRC 116598.</title>
        <authorList>
            <person name="Miyakawa T."/>
            <person name="Kusuya Y."/>
            <person name="Miura T."/>
        </authorList>
    </citation>
    <scope>NUCLEOTIDE SEQUENCE [LARGE SCALE GENOMIC DNA]</scope>
    <source>
        <strain evidence="3 4">SU-CL00105</strain>
    </source>
</reference>
<dbReference type="Proteomes" id="UP001441944">
    <property type="component" value="Unassembled WGS sequence"/>
</dbReference>
<organism evidence="3 4">
    <name type="scientific">Pseudophaeobacter arcticus</name>
    <dbReference type="NCBI Taxonomy" id="385492"/>
    <lineage>
        <taxon>Bacteria</taxon>
        <taxon>Pseudomonadati</taxon>
        <taxon>Pseudomonadota</taxon>
        <taxon>Alphaproteobacteria</taxon>
        <taxon>Rhodobacterales</taxon>
        <taxon>Paracoccaceae</taxon>
        <taxon>Pseudophaeobacter</taxon>
    </lineage>
</organism>
<feature type="transmembrane region" description="Helical" evidence="1">
    <location>
        <begin position="36"/>
        <end position="57"/>
    </location>
</feature>
<feature type="transmembrane region" description="Helical" evidence="1">
    <location>
        <begin position="78"/>
        <end position="100"/>
    </location>
</feature>
<feature type="transmembrane region" description="Helical" evidence="1">
    <location>
        <begin position="12"/>
        <end position="30"/>
    </location>
</feature>
<evidence type="ECO:0000259" key="2">
    <source>
        <dbReference type="Pfam" id="PF05232"/>
    </source>
</evidence>
<sequence length="142" mass="16023">MRSTADRIRHAISFEVIGLLAVTPLGSWVFGMEIHAIGVVVLAGASLATVWTYIYNLGFDHAMLRWLGHCHKSPLMRVLHALLLEAGLLAVLLPFTAWYLQIGLWTALIMDLGFSGFYLVYAFCFNWAYDVIFPIPRQPIRD</sequence>
<dbReference type="InterPro" id="IPR058208">
    <property type="entry name" value="PACE"/>
</dbReference>